<feature type="transmembrane region" description="Helical" evidence="16">
    <location>
        <begin position="839"/>
        <end position="856"/>
    </location>
</feature>
<proteinExistence type="inferred from homology"/>
<dbReference type="EMBL" id="PEOG01000085">
    <property type="protein sequence ID" value="PIM50994.1"/>
    <property type="molecule type" value="Genomic_DNA"/>
</dbReference>
<organism evidence="18 19">
    <name type="scientific">Roseateles chitinivorans</name>
    <dbReference type="NCBI Taxonomy" id="2917965"/>
    <lineage>
        <taxon>Bacteria</taxon>
        <taxon>Pseudomonadati</taxon>
        <taxon>Pseudomonadota</taxon>
        <taxon>Betaproteobacteria</taxon>
        <taxon>Burkholderiales</taxon>
        <taxon>Sphaerotilaceae</taxon>
        <taxon>Roseateles</taxon>
    </lineage>
</organism>
<feature type="transmembrane region" description="Helical" evidence="16">
    <location>
        <begin position="505"/>
        <end position="526"/>
    </location>
</feature>
<dbReference type="PANTHER" id="PTHR10422:SF35">
    <property type="entry name" value="CYTOCHROME BO(3) UBIQUINOL OXIDASE SUBUNIT 1"/>
    <property type="match status" value="1"/>
</dbReference>
<dbReference type="RefSeq" id="WP_099863735.1">
    <property type="nucleotide sequence ID" value="NZ_PEOG01000085.1"/>
</dbReference>
<feature type="transmembrane region" description="Helical" evidence="16">
    <location>
        <begin position="639"/>
        <end position="655"/>
    </location>
</feature>
<evidence type="ECO:0000256" key="9">
    <source>
        <dbReference type="ARBA" id="ARBA00022982"/>
    </source>
</evidence>
<dbReference type="Pfam" id="PF00115">
    <property type="entry name" value="COX1"/>
    <property type="match status" value="1"/>
</dbReference>
<evidence type="ECO:0000256" key="13">
    <source>
        <dbReference type="ARBA" id="ARBA00023136"/>
    </source>
</evidence>
<feature type="transmembrane region" description="Helical" evidence="16">
    <location>
        <begin position="426"/>
        <end position="448"/>
    </location>
</feature>
<dbReference type="AlphaFoldDB" id="A0A2G9C5S5"/>
<dbReference type="GO" id="GO:0004129">
    <property type="term" value="F:cytochrome-c oxidase activity"/>
    <property type="evidence" value="ECO:0007669"/>
    <property type="project" value="InterPro"/>
</dbReference>
<dbReference type="SUPFAM" id="SSF81442">
    <property type="entry name" value="Cytochrome c oxidase subunit I-like"/>
    <property type="match status" value="1"/>
</dbReference>
<keyword evidence="11" id="KW-0408">Iron</keyword>
<comment type="subcellular location">
    <subcellularLocation>
        <location evidence="1">Cell membrane</location>
        <topology evidence="1">Multi-pass membrane protein</topology>
    </subcellularLocation>
</comment>
<feature type="transmembrane region" description="Helical" evidence="16">
    <location>
        <begin position="71"/>
        <end position="90"/>
    </location>
</feature>
<feature type="transmembrane region" description="Helical" evidence="16">
    <location>
        <begin position="235"/>
        <end position="261"/>
    </location>
</feature>
<evidence type="ECO:0000256" key="1">
    <source>
        <dbReference type="ARBA" id="ARBA00004651"/>
    </source>
</evidence>
<dbReference type="GO" id="GO:0015990">
    <property type="term" value="P:electron transport coupled proton transport"/>
    <property type="evidence" value="ECO:0007669"/>
    <property type="project" value="TreeGrafter"/>
</dbReference>
<evidence type="ECO:0000259" key="17">
    <source>
        <dbReference type="PROSITE" id="PS50855"/>
    </source>
</evidence>
<feature type="transmembrane region" description="Helical" evidence="16">
    <location>
        <begin position="197"/>
        <end position="223"/>
    </location>
</feature>
<keyword evidence="3 14" id="KW-0813">Transport</keyword>
<comment type="similarity">
    <text evidence="2 14">Belongs to the heme-copper respiratory oxidase family.</text>
</comment>
<dbReference type="InterPro" id="IPR035973">
    <property type="entry name" value="Cyt_c_oxidase_su3-like_sf"/>
</dbReference>
<feature type="transmembrane region" description="Helical" evidence="16">
    <location>
        <begin position="686"/>
        <end position="710"/>
    </location>
</feature>
<feature type="transmembrane region" description="Helical" evidence="16">
    <location>
        <begin position="730"/>
        <end position="751"/>
    </location>
</feature>
<evidence type="ECO:0000256" key="8">
    <source>
        <dbReference type="ARBA" id="ARBA00022723"/>
    </source>
</evidence>
<dbReference type="GO" id="GO:0009060">
    <property type="term" value="P:aerobic respiration"/>
    <property type="evidence" value="ECO:0007669"/>
    <property type="project" value="InterPro"/>
</dbReference>
<feature type="transmembrane region" description="Helical" evidence="16">
    <location>
        <begin position="763"/>
        <end position="783"/>
    </location>
</feature>
<evidence type="ECO:0000256" key="16">
    <source>
        <dbReference type="SAM" id="Phobius"/>
    </source>
</evidence>
<evidence type="ECO:0000256" key="3">
    <source>
        <dbReference type="ARBA" id="ARBA00022448"/>
    </source>
</evidence>
<dbReference type="Gene3D" id="1.20.210.10">
    <property type="entry name" value="Cytochrome c oxidase-like, subunit I domain"/>
    <property type="match status" value="1"/>
</dbReference>
<dbReference type="GO" id="GO:0022904">
    <property type="term" value="P:respiratory electron transport chain"/>
    <property type="evidence" value="ECO:0007669"/>
    <property type="project" value="TreeGrafter"/>
</dbReference>
<comment type="caution">
    <text evidence="18">The sequence shown here is derived from an EMBL/GenBank/DDBJ whole genome shotgun (WGS) entry which is preliminary data.</text>
</comment>
<protein>
    <submittedName>
        <fullName evidence="18">Cytochrome ubiquinol oxidase subunit I</fullName>
    </submittedName>
</protein>
<dbReference type="OrthoDB" id="9803294at2"/>
<evidence type="ECO:0000256" key="5">
    <source>
        <dbReference type="ARBA" id="ARBA00022617"/>
    </source>
</evidence>
<keyword evidence="9 14" id="KW-0249">Electron transport</keyword>
<evidence type="ECO:0000256" key="14">
    <source>
        <dbReference type="RuleBase" id="RU000370"/>
    </source>
</evidence>
<evidence type="ECO:0000256" key="15">
    <source>
        <dbReference type="SAM" id="MobiDB-lite"/>
    </source>
</evidence>
<feature type="transmembrane region" description="Helical" evidence="16">
    <location>
        <begin position="110"/>
        <end position="134"/>
    </location>
</feature>
<dbReference type="SUPFAM" id="SSF81452">
    <property type="entry name" value="Cytochrome c oxidase subunit III-like"/>
    <property type="match status" value="1"/>
</dbReference>
<dbReference type="Proteomes" id="UP000231501">
    <property type="component" value="Unassembled WGS sequence"/>
</dbReference>
<dbReference type="GO" id="GO:0020037">
    <property type="term" value="F:heme binding"/>
    <property type="evidence" value="ECO:0007669"/>
    <property type="project" value="InterPro"/>
</dbReference>
<accession>A0A2G9C5S5</accession>
<evidence type="ECO:0000256" key="2">
    <source>
        <dbReference type="ARBA" id="ARBA00009578"/>
    </source>
</evidence>
<dbReference type="InterPro" id="IPR023616">
    <property type="entry name" value="Cyt_c_oxase-like_su1_dom"/>
</dbReference>
<keyword evidence="5 14" id="KW-0349">Heme</keyword>
<feature type="transmembrane region" description="Helical" evidence="16">
    <location>
        <begin position="326"/>
        <end position="344"/>
    </location>
</feature>
<dbReference type="PROSITE" id="PS00077">
    <property type="entry name" value="COX1_CUB"/>
    <property type="match status" value="1"/>
</dbReference>
<evidence type="ECO:0000256" key="4">
    <source>
        <dbReference type="ARBA" id="ARBA00022475"/>
    </source>
</evidence>
<evidence type="ECO:0000256" key="7">
    <source>
        <dbReference type="ARBA" id="ARBA00022692"/>
    </source>
</evidence>
<feature type="transmembrane region" description="Helical" evidence="16">
    <location>
        <begin position="295"/>
        <end position="314"/>
    </location>
</feature>
<gene>
    <name evidence="18" type="ORF">CS062_22040</name>
</gene>
<dbReference type="InterPro" id="IPR036927">
    <property type="entry name" value="Cyt_c_oxase-like_su1_sf"/>
</dbReference>
<keyword evidence="12" id="KW-0186">Copper</keyword>
<dbReference type="PROSITE" id="PS50855">
    <property type="entry name" value="COX1"/>
    <property type="match status" value="1"/>
</dbReference>
<dbReference type="PANTHER" id="PTHR10422">
    <property type="entry name" value="CYTOCHROME C OXIDASE SUBUNIT 1"/>
    <property type="match status" value="1"/>
</dbReference>
<evidence type="ECO:0000256" key="11">
    <source>
        <dbReference type="ARBA" id="ARBA00023004"/>
    </source>
</evidence>
<keyword evidence="13 16" id="KW-0472">Membrane</keyword>
<feature type="compositionally biased region" description="Pro residues" evidence="15">
    <location>
        <begin position="10"/>
        <end position="21"/>
    </location>
</feature>
<evidence type="ECO:0000313" key="19">
    <source>
        <dbReference type="Proteomes" id="UP000231501"/>
    </source>
</evidence>
<feature type="transmembrane region" description="Helical" evidence="16">
    <location>
        <begin position="350"/>
        <end position="376"/>
    </location>
</feature>
<name>A0A2G9C5S5_9BURK</name>
<evidence type="ECO:0000313" key="18">
    <source>
        <dbReference type="EMBL" id="PIM50994.1"/>
    </source>
</evidence>
<feature type="transmembrane region" description="Helical" evidence="16">
    <location>
        <begin position="388"/>
        <end position="414"/>
    </location>
</feature>
<evidence type="ECO:0000256" key="12">
    <source>
        <dbReference type="ARBA" id="ARBA00023008"/>
    </source>
</evidence>
<dbReference type="GO" id="GO:0005886">
    <property type="term" value="C:plasma membrane"/>
    <property type="evidence" value="ECO:0007669"/>
    <property type="project" value="UniProtKB-SubCell"/>
</dbReference>
<evidence type="ECO:0000256" key="10">
    <source>
        <dbReference type="ARBA" id="ARBA00022989"/>
    </source>
</evidence>
<evidence type="ECO:0000256" key="6">
    <source>
        <dbReference type="ARBA" id="ARBA00022660"/>
    </source>
</evidence>
<feature type="transmembrane region" description="Helical" evidence="16">
    <location>
        <begin position="154"/>
        <end position="173"/>
    </location>
</feature>
<keyword evidence="19" id="KW-1185">Reference proteome</keyword>
<reference evidence="18 19" key="1">
    <citation type="submission" date="2017-11" db="EMBL/GenBank/DDBJ databases">
        <title>Draft genome sequence of Mitsuaria sp. HWN-4.</title>
        <authorList>
            <person name="Gundlapally S.R."/>
        </authorList>
    </citation>
    <scope>NUCLEOTIDE SEQUENCE [LARGE SCALE GENOMIC DNA]</scope>
    <source>
        <strain evidence="18 19">HWN-4</strain>
    </source>
</reference>
<dbReference type="GO" id="GO:0046872">
    <property type="term" value="F:metal ion binding"/>
    <property type="evidence" value="ECO:0007669"/>
    <property type="project" value="UniProtKB-KW"/>
</dbReference>
<keyword evidence="10 16" id="KW-1133">Transmembrane helix</keyword>
<keyword evidence="8" id="KW-0479">Metal-binding</keyword>
<feature type="domain" description="Cytochrome oxidase subunit I profile" evidence="17">
    <location>
        <begin position="45"/>
        <end position="574"/>
    </location>
</feature>
<keyword evidence="6 14" id="KW-0679">Respiratory chain</keyword>
<dbReference type="InterPro" id="IPR000883">
    <property type="entry name" value="Cyt_C_Oxase_1"/>
</dbReference>
<dbReference type="PRINTS" id="PR01165">
    <property type="entry name" value="CYCOXIDASEI"/>
</dbReference>
<sequence length="861" mass="93524">MTDAADAASPPSPHSLPPPASRPSSTPPQVARPDNRLPRPDGELARLRAAWSPPTGWRVVASVNNVFIGKLYIATAFVFLLLGGVLALLMRAQLAAPSQTLIDAPLFQQLFTMHGTVMMFLFAVPMVEAIAVFLLPNMLGARDLPFPRLSAYSYWMYAIGGLAFYATLFWQLAPDSGWFMYPPLSGARYSPGLNADFWLLGIGFIEISAIAGAIELITGTLMTRAPGMSLGRMPVYAWAMLVVGLMIVLAFPAVIAGTALLELERAFDWPIFDATRGGDPLLWQHLFWFFGHPEVYIIFLPAAGLVSTMVPALARTSLIGRHAVTAALIAIGAVSFLLWLHHMFTAGLGGLGLSLVSIFSVAIAIPGALQIFAWIGTLWRGRLMWTTATWFLVGFLVTFVLGGLTGVMLALLPIDWQVHDTYFVVAHFHYVLIGGMVLPMFAALYHWMPLWKGRALSERVGRWVFGLIFGGFHLTFFPMHLAGMLGMPRRVHTYPAGLGLELPNLLSSIGAVVIAAGVLLFLVDLVRSQHGPEQAHNDPWRSSTLEWLPNEAYGTRSIPHVEHHEPLWHRPELHEEVEAGAHWLPGTVTGGRETLITSPIRAHPLRVIVLARDSLWPFLAAIGTAAFFLLMTVKQVGGTVAGGVLTLVSIWAWLWQTDRAPAAEEAEAADGVLLPLGASGRQSPSFWGVVILIVVEATIFASMAFAHLHVAMRLDVCPPPGVGLAEATALWLQTLAFALSWLLVAAAGRGAWRAPVPAWRSALLLPAFALAAWAFHAGLASAWPSDRPPTLDAWTGTLAALHALQGVQIVVAALLALYYGVRIASGLIRPRQHATRESVVLLWGWICVQGAITVWWPRLVA</sequence>
<feature type="transmembrane region" description="Helical" evidence="16">
    <location>
        <begin position="795"/>
        <end position="819"/>
    </location>
</feature>
<dbReference type="InterPro" id="IPR023615">
    <property type="entry name" value="Cyt_c_Oxase_su1_BS"/>
</dbReference>
<feature type="transmembrane region" description="Helical" evidence="16">
    <location>
        <begin position="460"/>
        <end position="485"/>
    </location>
</feature>
<keyword evidence="4" id="KW-1003">Cell membrane</keyword>
<keyword evidence="7 14" id="KW-0812">Transmembrane</keyword>
<feature type="transmembrane region" description="Helical" evidence="16">
    <location>
        <begin position="615"/>
        <end position="633"/>
    </location>
</feature>
<feature type="region of interest" description="Disordered" evidence="15">
    <location>
        <begin position="1"/>
        <end position="39"/>
    </location>
</feature>